<dbReference type="GO" id="GO:0032259">
    <property type="term" value="P:methylation"/>
    <property type="evidence" value="ECO:0007669"/>
    <property type="project" value="UniProtKB-KW"/>
</dbReference>
<dbReference type="Gene3D" id="3.40.50.150">
    <property type="entry name" value="Vaccinia Virus protein VP39"/>
    <property type="match status" value="1"/>
</dbReference>
<protein>
    <recommendedName>
        <fullName evidence="1">catechol O-methyltransferase</fullName>
        <ecNumber evidence="1">2.1.1.6</ecNumber>
    </recommendedName>
</protein>
<name>A0A5J4ZBA5_PORPP</name>
<evidence type="ECO:0000256" key="5">
    <source>
        <dbReference type="ARBA" id="ARBA00022939"/>
    </source>
</evidence>
<evidence type="ECO:0000256" key="3">
    <source>
        <dbReference type="ARBA" id="ARBA00022679"/>
    </source>
</evidence>
<keyword evidence="8" id="KW-1185">Reference proteome</keyword>
<dbReference type="InterPro" id="IPR029063">
    <property type="entry name" value="SAM-dependent_MTases_sf"/>
</dbReference>
<dbReference type="EMBL" id="VRMN01000001">
    <property type="protein sequence ID" value="KAA8499937.1"/>
    <property type="molecule type" value="Genomic_DNA"/>
</dbReference>
<dbReference type="PANTHER" id="PTHR43836:SF2">
    <property type="entry name" value="CATECHOL O-METHYLTRANSFERASE 1-RELATED"/>
    <property type="match status" value="1"/>
</dbReference>
<keyword evidence="5" id="KW-0128">Catecholamine metabolism</keyword>
<evidence type="ECO:0000256" key="2">
    <source>
        <dbReference type="ARBA" id="ARBA00022603"/>
    </source>
</evidence>
<dbReference type="PROSITE" id="PS51682">
    <property type="entry name" value="SAM_OMT_I"/>
    <property type="match status" value="1"/>
</dbReference>
<dbReference type="SUPFAM" id="SSF53335">
    <property type="entry name" value="S-adenosyl-L-methionine-dependent methyltransferases"/>
    <property type="match status" value="1"/>
</dbReference>
<dbReference type="Pfam" id="PF01596">
    <property type="entry name" value="Methyltransf_3"/>
    <property type="match status" value="1"/>
</dbReference>
<accession>A0A5J4ZBA5</accession>
<comment type="similarity">
    <text evidence="6">Belongs to the class I-like SAM-binding methyltransferase superfamily. Cation-dependent O-methyltransferase family.</text>
</comment>
<dbReference type="InterPro" id="IPR002935">
    <property type="entry name" value="SAM_O-MeTrfase"/>
</dbReference>
<dbReference type="GO" id="GO:0006584">
    <property type="term" value="P:catecholamine metabolic process"/>
    <property type="evidence" value="ECO:0007669"/>
    <property type="project" value="UniProtKB-KW"/>
</dbReference>
<proteinExistence type="inferred from homology"/>
<comment type="caution">
    <text evidence="7">The sequence shown here is derived from an EMBL/GenBank/DDBJ whole genome shotgun (WGS) entry which is preliminary data.</text>
</comment>
<dbReference type="PANTHER" id="PTHR43836">
    <property type="entry name" value="CATECHOL O-METHYLTRANSFERASE 1-RELATED"/>
    <property type="match status" value="1"/>
</dbReference>
<dbReference type="Proteomes" id="UP000324585">
    <property type="component" value="Unassembled WGS sequence"/>
</dbReference>
<gene>
    <name evidence="7" type="ORF">FVE85_7522</name>
</gene>
<keyword evidence="2 7" id="KW-0489">Methyltransferase</keyword>
<dbReference type="GO" id="GO:0016206">
    <property type="term" value="F:catechol O-methyltransferase activity"/>
    <property type="evidence" value="ECO:0007669"/>
    <property type="project" value="UniProtKB-EC"/>
</dbReference>
<evidence type="ECO:0000313" key="7">
    <source>
        <dbReference type="EMBL" id="KAA8499937.1"/>
    </source>
</evidence>
<sequence>MDADSASAEDREILHKLMRRSDLRSIFDGYDPARPLSKEEEMLRAVLTNVPAGEPERTLAAIDRFGWEHWMMNLGDGVKRDKLVELVRALPEGAVVVELGGYVGYSATLLATNAPSKSKVYSIEKHPLCLAIATTVLAHSGLQHKANVLLGTLTEQIDNLKERIRKDFPGRAPRIDLLFLDHAKEAYASDFVRIKAAGLAPRVVAADNVIYPGAPDYISMIRADPQYERSEIFKGALEYVSAEERAVGLIEDGLMVSYRVANEP</sequence>
<evidence type="ECO:0000256" key="4">
    <source>
        <dbReference type="ARBA" id="ARBA00022691"/>
    </source>
</evidence>
<dbReference type="EC" id="2.1.1.6" evidence="1"/>
<organism evidence="7 8">
    <name type="scientific">Porphyridium purpureum</name>
    <name type="common">Red alga</name>
    <name type="synonym">Porphyridium cruentum</name>
    <dbReference type="NCBI Taxonomy" id="35688"/>
    <lineage>
        <taxon>Eukaryota</taxon>
        <taxon>Rhodophyta</taxon>
        <taxon>Bangiophyceae</taxon>
        <taxon>Porphyridiales</taxon>
        <taxon>Porphyridiaceae</taxon>
        <taxon>Porphyridium</taxon>
    </lineage>
</organism>
<keyword evidence="4" id="KW-0949">S-adenosyl-L-methionine</keyword>
<keyword evidence="3 7" id="KW-0808">Transferase</keyword>
<evidence type="ECO:0000313" key="8">
    <source>
        <dbReference type="Proteomes" id="UP000324585"/>
    </source>
</evidence>
<evidence type="ECO:0000256" key="6">
    <source>
        <dbReference type="ARBA" id="ARBA00023453"/>
    </source>
</evidence>
<dbReference type="AlphaFoldDB" id="A0A5J4ZBA5"/>
<dbReference type="OMA" id="VEITRCV"/>
<dbReference type="OrthoDB" id="186626at2759"/>
<evidence type="ECO:0000256" key="1">
    <source>
        <dbReference type="ARBA" id="ARBA00012880"/>
    </source>
</evidence>
<reference evidence="8" key="1">
    <citation type="journal article" date="2019" name="Nat. Commun.">
        <title>Expansion of phycobilisome linker gene families in mesophilic red algae.</title>
        <authorList>
            <person name="Lee J."/>
            <person name="Kim D."/>
            <person name="Bhattacharya D."/>
            <person name="Yoon H.S."/>
        </authorList>
    </citation>
    <scope>NUCLEOTIDE SEQUENCE [LARGE SCALE GENOMIC DNA]</scope>
    <source>
        <strain evidence="8">CCMP 1328</strain>
    </source>
</reference>